<dbReference type="Proteomes" id="UP001158598">
    <property type="component" value="Chromosome"/>
</dbReference>
<gene>
    <name evidence="1" type="ORF">MCNOR_1492</name>
</gene>
<sequence>MSAHKWQFASRFRRHAFGWRSDTPVQRIKEAIAEIKQVARKEPVLAAEGAITLLEKLSPALEQVDSSSGALGSAVNKAIETLVPLIAKADVDTPLRQRWLERLWQALQDDEMPYIELLGDYWGELCVTPELASHWADEFLPLVEHVWSRTASGHGFFKGTSACLASLYAAGRHQELLALIDKAPFKWWHDRRWGVKALSAMGKKAEAIRYAEDSRGLNDPGWQIAQDCEAILLSSGLLDEAYRRYALEANQGTTHLATFRAISKKYPNKQPEEILRDLIASTPRAEGKWFAAAKDAGLFVVAAELATRSPTDPRTLTRAARDFAEKHPDFALAAGLAALHWISHGYGYEITGVDVLDAYSAVTQAAHGAGVPTQRINEQIREMTAGTQPGNSLMRTMLARHLSE</sequence>
<organism evidence="1 2">
    <name type="scientific">Methylococcus capsulatus</name>
    <dbReference type="NCBI Taxonomy" id="414"/>
    <lineage>
        <taxon>Bacteria</taxon>
        <taxon>Pseudomonadati</taxon>
        <taxon>Pseudomonadota</taxon>
        <taxon>Gammaproteobacteria</taxon>
        <taxon>Methylococcales</taxon>
        <taxon>Methylococcaceae</taxon>
        <taxon>Methylococcus</taxon>
    </lineage>
</organism>
<evidence type="ECO:0000313" key="1">
    <source>
        <dbReference type="EMBL" id="CAI8796945.1"/>
    </source>
</evidence>
<proteinExistence type="predicted"/>
<dbReference type="EMBL" id="OX458332">
    <property type="protein sequence ID" value="CAI8796945.1"/>
    <property type="molecule type" value="Genomic_DNA"/>
</dbReference>
<protein>
    <submittedName>
        <fullName evidence="1">Uncharacterized protein</fullName>
    </submittedName>
</protein>
<reference evidence="1" key="1">
    <citation type="submission" date="2023-03" db="EMBL/GenBank/DDBJ databases">
        <authorList>
            <person name="Pearce D."/>
        </authorList>
    </citation>
    <scope>NUCLEOTIDE SEQUENCE</scope>
    <source>
        <strain evidence="1">Mc</strain>
    </source>
</reference>
<name>A0AA35XY88_METCP</name>
<dbReference type="AlphaFoldDB" id="A0AA35XY88"/>
<dbReference type="RefSeq" id="WP_017364508.1">
    <property type="nucleotide sequence ID" value="NZ_OX458332.1"/>
</dbReference>
<evidence type="ECO:0000313" key="2">
    <source>
        <dbReference type="Proteomes" id="UP001158598"/>
    </source>
</evidence>
<accession>A0AA35XY88</accession>